<dbReference type="InterPro" id="IPR010158">
    <property type="entry name" value="Amidase_Cbmase"/>
</dbReference>
<evidence type="ECO:0000256" key="7">
    <source>
        <dbReference type="PIRSR" id="PIRSR001235-1"/>
    </source>
</evidence>
<feature type="binding site" evidence="7">
    <location>
        <position position="205"/>
    </location>
    <ligand>
        <name>Zn(2+)</name>
        <dbReference type="ChEBI" id="CHEBI:29105"/>
        <label>1</label>
    </ligand>
</feature>
<proteinExistence type="inferred from homology"/>
<evidence type="ECO:0000313" key="10">
    <source>
        <dbReference type="EMBL" id="SON56475.1"/>
    </source>
</evidence>
<comment type="subunit">
    <text evidence="3">Homodimer.</text>
</comment>
<feature type="binding site" evidence="7">
    <location>
        <position position="95"/>
    </location>
    <ligand>
        <name>Zn(2+)</name>
        <dbReference type="ChEBI" id="CHEBI:29105"/>
        <label>1</label>
    </ligand>
</feature>
<feature type="domain" description="Peptidase M20 dimerisation" evidence="9">
    <location>
        <begin position="227"/>
        <end position="328"/>
    </location>
</feature>
<dbReference type="PIRSF" id="PIRSF001235">
    <property type="entry name" value="Amidase_carbamoylase"/>
    <property type="match status" value="1"/>
</dbReference>
<feature type="binding site" evidence="8">
    <location>
        <position position="230"/>
    </location>
    <ligand>
        <name>allantoate</name>
        <dbReference type="ChEBI" id="CHEBI:17536"/>
    </ligand>
</feature>
<dbReference type="GO" id="GO:0046872">
    <property type="term" value="F:metal ion binding"/>
    <property type="evidence" value="ECO:0007669"/>
    <property type="project" value="UniProtKB-KW"/>
</dbReference>
<comment type="similarity">
    <text evidence="2">Belongs to the peptidase M20 family.</text>
</comment>
<name>A0A2C9DA48_9HYPH</name>
<dbReference type="EC" id="3.5.1.87" evidence="10"/>
<dbReference type="KEGG" id="hdi:HDIA_2934"/>
<evidence type="ECO:0000256" key="2">
    <source>
        <dbReference type="ARBA" id="ARBA00006153"/>
    </source>
</evidence>
<dbReference type="Pfam" id="PF01546">
    <property type="entry name" value="Peptidase_M20"/>
    <property type="match status" value="1"/>
</dbReference>
<dbReference type="SUPFAM" id="SSF53187">
    <property type="entry name" value="Zn-dependent exopeptidases"/>
    <property type="match status" value="1"/>
</dbReference>
<dbReference type="InterPro" id="IPR011650">
    <property type="entry name" value="Peptidase_M20_dimer"/>
</dbReference>
<dbReference type="EMBL" id="LT960614">
    <property type="protein sequence ID" value="SON56475.1"/>
    <property type="molecule type" value="Genomic_DNA"/>
</dbReference>
<comment type="cofactor">
    <cofactor evidence="7">
        <name>Zn(2+)</name>
        <dbReference type="ChEBI" id="CHEBI:29105"/>
    </cofactor>
    <text evidence="7">Binds 2 Zn(2+) ions per subunit.</text>
</comment>
<evidence type="ECO:0000256" key="8">
    <source>
        <dbReference type="PIRSR" id="PIRSR001235-2"/>
    </source>
</evidence>
<dbReference type="Pfam" id="PF07687">
    <property type="entry name" value="M20_dimer"/>
    <property type="match status" value="1"/>
</dbReference>
<gene>
    <name evidence="10" type="primary">amaB_2</name>
    <name evidence="10" type="ORF">HDIA_2934</name>
</gene>
<keyword evidence="6" id="KW-0464">Manganese</keyword>
<keyword evidence="7" id="KW-0862">Zinc</keyword>
<evidence type="ECO:0000256" key="5">
    <source>
        <dbReference type="ARBA" id="ARBA00022801"/>
    </source>
</evidence>
<keyword evidence="5 10" id="KW-0378">Hydrolase</keyword>
<evidence type="ECO:0000256" key="4">
    <source>
        <dbReference type="ARBA" id="ARBA00022723"/>
    </source>
</evidence>
<dbReference type="GO" id="GO:0016813">
    <property type="term" value="F:hydrolase activity, acting on carbon-nitrogen (but not peptide) bonds, in linear amidines"/>
    <property type="evidence" value="ECO:0007669"/>
    <property type="project" value="InterPro"/>
</dbReference>
<dbReference type="CDD" id="cd03884">
    <property type="entry name" value="M20_bAS"/>
    <property type="match status" value="1"/>
</dbReference>
<feature type="binding site" evidence="8">
    <location>
        <position position="304"/>
    </location>
    <ligand>
        <name>allantoate</name>
        <dbReference type="ChEBI" id="CHEBI:17536"/>
    </ligand>
</feature>
<dbReference type="NCBIfam" id="NF006775">
    <property type="entry name" value="PRK09290.2-5"/>
    <property type="match status" value="1"/>
</dbReference>
<dbReference type="Gene3D" id="3.30.70.360">
    <property type="match status" value="1"/>
</dbReference>
<evidence type="ECO:0000256" key="1">
    <source>
        <dbReference type="ARBA" id="ARBA00001936"/>
    </source>
</evidence>
<feature type="binding site" evidence="8">
    <location>
        <position position="291"/>
    </location>
    <ligand>
        <name>allantoate</name>
        <dbReference type="ChEBI" id="CHEBI:17536"/>
    </ligand>
</feature>
<feature type="binding site" evidence="7">
    <location>
        <position position="398"/>
    </location>
    <ligand>
        <name>Zn(2+)</name>
        <dbReference type="ChEBI" id="CHEBI:29105"/>
        <label>2</label>
    </ligand>
</feature>
<comment type="cofactor">
    <cofactor evidence="1">
        <name>Mn(2+)</name>
        <dbReference type="ChEBI" id="CHEBI:29035"/>
    </cofactor>
</comment>
<evidence type="ECO:0000256" key="3">
    <source>
        <dbReference type="ARBA" id="ARBA00011738"/>
    </source>
</evidence>
<reference evidence="11" key="1">
    <citation type="submission" date="2017-09" db="EMBL/GenBank/DDBJ databases">
        <title>Genome sequence of Nannocystis excedens DSM 71.</title>
        <authorList>
            <person name="Blom J."/>
        </authorList>
    </citation>
    <scope>NUCLEOTIDE SEQUENCE [LARGE SCALE GENOMIC DNA]</scope>
    <source>
        <strain evidence="11">type strain: E19</strain>
    </source>
</reference>
<dbReference type="InterPro" id="IPR002933">
    <property type="entry name" value="Peptidase_M20"/>
</dbReference>
<sequence>MSPPDPNSLEPSSPHELGVRAQSLLVVLGSISDDPTHLTRLYLSPSHRRAADFVGDWMRTAGLKTSMDALGTVRGSLDATSPGPNAGRRLLIGSHIDTVTNAGSYDGTAGVVIGILAVDEIRRRGIKLPFGIDVLAFGDEEGVRFPTTLLSSSAIAGTITAEMLLKSDRDGVSVRKALMDFGCDPDKIDEAAYDRDEVLGYLEVHIEQGPVLEHEKLPLGVVTSIAGQTRFKCIVLGEAGHAGTSPMGLRRDALAASAEIMGEIERFAREGREHSLVATVGQLIVSPGAVNVVPARVDFSLDVRAATDQPRLDAIAAIRTAAREIAERRHVAVMIESYHESQTTPCATHLQDGFASGIERLGLPVLRLTSGAGHDGHAVQHLTDVGMLFVRCRGGISHNPKEFAEPDDLGLAVEALVGAIEHLAGHFGGDS</sequence>
<feature type="binding site" evidence="7">
    <location>
        <position position="141"/>
    </location>
    <ligand>
        <name>Zn(2+)</name>
        <dbReference type="ChEBI" id="CHEBI:29105"/>
        <label>2</label>
    </ligand>
</feature>
<dbReference type="PANTHER" id="PTHR32494:SF19">
    <property type="entry name" value="ALLANTOATE DEIMINASE-RELATED"/>
    <property type="match status" value="1"/>
</dbReference>
<dbReference type="AlphaFoldDB" id="A0A2C9DA48"/>
<feature type="binding site" evidence="7">
    <location>
        <position position="106"/>
    </location>
    <ligand>
        <name>Zn(2+)</name>
        <dbReference type="ChEBI" id="CHEBI:29105"/>
        <label>2</label>
    </ligand>
</feature>
<accession>A0A2C9DA48</accession>
<dbReference type="InterPro" id="IPR036264">
    <property type="entry name" value="Bact_exopeptidase_dim_dom"/>
</dbReference>
<dbReference type="NCBIfam" id="TIGR01879">
    <property type="entry name" value="hydantase"/>
    <property type="match status" value="1"/>
</dbReference>
<keyword evidence="11" id="KW-1185">Reference proteome</keyword>
<dbReference type="GO" id="GO:0050538">
    <property type="term" value="F:N-carbamoyl-L-amino-acid hydrolase activity"/>
    <property type="evidence" value="ECO:0007669"/>
    <property type="project" value="UniProtKB-EC"/>
</dbReference>
<organism evidence="10 11">
    <name type="scientific">Hartmannibacter diazotrophicus</name>
    <dbReference type="NCBI Taxonomy" id="1482074"/>
    <lineage>
        <taxon>Bacteria</taxon>
        <taxon>Pseudomonadati</taxon>
        <taxon>Pseudomonadota</taxon>
        <taxon>Alphaproteobacteria</taxon>
        <taxon>Hyphomicrobiales</taxon>
        <taxon>Pleomorphomonadaceae</taxon>
        <taxon>Hartmannibacter</taxon>
    </lineage>
</organism>
<feature type="binding site" evidence="7">
    <location>
        <position position="106"/>
    </location>
    <ligand>
        <name>Zn(2+)</name>
        <dbReference type="ChEBI" id="CHEBI:29105"/>
        <label>1</label>
    </ligand>
</feature>
<protein>
    <submittedName>
        <fullName evidence="10">N-carbamoyl-L-amino acid hydrolase</fullName>
        <ecNumber evidence="10">3.5.1.87</ecNumber>
    </submittedName>
</protein>
<dbReference type="Gene3D" id="3.40.630.10">
    <property type="entry name" value="Zn peptidases"/>
    <property type="match status" value="1"/>
</dbReference>
<dbReference type="SUPFAM" id="SSF55031">
    <property type="entry name" value="Bacterial exopeptidase dimerisation domain"/>
    <property type="match status" value="1"/>
</dbReference>
<dbReference type="OrthoDB" id="9808195at2"/>
<dbReference type="Proteomes" id="UP000223606">
    <property type="component" value="Chromosome 1"/>
</dbReference>
<dbReference type="PANTHER" id="PTHR32494">
    <property type="entry name" value="ALLANTOATE DEIMINASE-RELATED"/>
    <property type="match status" value="1"/>
</dbReference>
<evidence type="ECO:0000313" key="11">
    <source>
        <dbReference type="Proteomes" id="UP000223606"/>
    </source>
</evidence>
<evidence type="ECO:0000256" key="6">
    <source>
        <dbReference type="ARBA" id="ARBA00023211"/>
    </source>
</evidence>
<keyword evidence="4 7" id="KW-0479">Metal-binding</keyword>
<evidence type="ECO:0000259" key="9">
    <source>
        <dbReference type="Pfam" id="PF07687"/>
    </source>
</evidence>